<dbReference type="EMBL" id="JAFLQZ010000014">
    <property type="protein sequence ID" value="MBO0359863.1"/>
    <property type="molecule type" value="Genomic_DNA"/>
</dbReference>
<dbReference type="InterPro" id="IPR022742">
    <property type="entry name" value="Hydrolase_4"/>
</dbReference>
<dbReference type="PANTHER" id="PTHR43265">
    <property type="entry name" value="ESTERASE ESTD"/>
    <property type="match status" value="1"/>
</dbReference>
<dbReference type="GO" id="GO:0052689">
    <property type="term" value="F:carboxylic ester hydrolase activity"/>
    <property type="evidence" value="ECO:0007669"/>
    <property type="project" value="TreeGrafter"/>
</dbReference>
<dbReference type="InterPro" id="IPR029058">
    <property type="entry name" value="AB_hydrolase_fold"/>
</dbReference>
<dbReference type="PANTHER" id="PTHR43265:SF1">
    <property type="entry name" value="ESTERASE ESTD"/>
    <property type="match status" value="1"/>
</dbReference>
<proteinExistence type="predicted"/>
<dbReference type="Pfam" id="PF12146">
    <property type="entry name" value="Hydrolase_4"/>
    <property type="match status" value="1"/>
</dbReference>
<dbReference type="InterPro" id="IPR053145">
    <property type="entry name" value="AB_hydrolase_Est10"/>
</dbReference>
<dbReference type="AlphaFoldDB" id="A0A939JED9"/>
<name>A0A939JED9_9BACT</name>
<accession>A0A939JED9</accession>
<gene>
    <name evidence="3" type="ORF">J0X19_18025</name>
</gene>
<evidence type="ECO:0000313" key="4">
    <source>
        <dbReference type="Proteomes" id="UP000664144"/>
    </source>
</evidence>
<evidence type="ECO:0000256" key="1">
    <source>
        <dbReference type="SAM" id="SignalP"/>
    </source>
</evidence>
<evidence type="ECO:0000313" key="3">
    <source>
        <dbReference type="EMBL" id="MBO0359863.1"/>
    </source>
</evidence>
<evidence type="ECO:0000259" key="2">
    <source>
        <dbReference type="Pfam" id="PF12146"/>
    </source>
</evidence>
<organism evidence="3 4">
    <name type="scientific">Hymenobacter telluris</name>
    <dbReference type="NCBI Taxonomy" id="2816474"/>
    <lineage>
        <taxon>Bacteria</taxon>
        <taxon>Pseudomonadati</taxon>
        <taxon>Bacteroidota</taxon>
        <taxon>Cytophagia</taxon>
        <taxon>Cytophagales</taxon>
        <taxon>Hymenobacteraceae</taxon>
        <taxon>Hymenobacter</taxon>
    </lineage>
</organism>
<keyword evidence="4" id="KW-1185">Reference proteome</keyword>
<sequence>MTRIPVQLRGFLLGMALLPFYAAAQTTPAAGSLADTWNGALELPNSPLLLTITLAEPPTGPRTATLNVPIQKLANFAFSGVEVKGDSLILLSDFLGLRYASRISADRQELTGIWKQNGEKWPLTLRRGAPVAVQVPVTRPQDPVLPLPYQEQEVAFLNPTSKQKLAGTLTLPAGKGPFPAVVLVSGSGPQDRDETILNHRPFRVLADYLTRRGIAVLRYDDRGIGKSEGTYATATTSDFLTDAQAALAFLRAQPGVQPKRVGMLGHSEGGTIALLAGAQLQPPAFIVSLAGMGVSGSTLLLRQQADLLRTAGLDTARMRQMRQTQEAILQIIRTTPDNPPAIARVVPLLKQASPGVTESVLTVMATQMTSPWYRTFLTLDPQPMLNKVRVPVLALNGSKDLQVAPDLNLSAIEKALKDGKNRNVTVQQLEGLNHLFQTAQTGLPSEYGQLSETFAPAALEIIGNWIATQTKR</sequence>
<keyword evidence="3" id="KW-0378">Hydrolase</keyword>
<feature type="domain" description="Serine aminopeptidase S33" evidence="2">
    <location>
        <begin position="205"/>
        <end position="434"/>
    </location>
</feature>
<dbReference type="Gene3D" id="3.40.50.1820">
    <property type="entry name" value="alpha/beta hydrolase"/>
    <property type="match status" value="1"/>
</dbReference>
<dbReference type="SUPFAM" id="SSF53474">
    <property type="entry name" value="alpha/beta-Hydrolases"/>
    <property type="match status" value="1"/>
</dbReference>
<dbReference type="Proteomes" id="UP000664144">
    <property type="component" value="Unassembled WGS sequence"/>
</dbReference>
<feature type="chain" id="PRO_5037758263" evidence="1">
    <location>
        <begin position="25"/>
        <end position="472"/>
    </location>
</feature>
<reference evidence="3" key="1">
    <citation type="submission" date="2021-03" db="EMBL/GenBank/DDBJ databases">
        <authorList>
            <person name="Kim M.K."/>
        </authorList>
    </citation>
    <scope>NUCLEOTIDE SEQUENCE</scope>
    <source>
        <strain evidence="3">BT186</strain>
    </source>
</reference>
<comment type="caution">
    <text evidence="3">The sequence shown here is derived from an EMBL/GenBank/DDBJ whole genome shotgun (WGS) entry which is preliminary data.</text>
</comment>
<feature type="signal peptide" evidence="1">
    <location>
        <begin position="1"/>
        <end position="24"/>
    </location>
</feature>
<protein>
    <submittedName>
        <fullName evidence="3">Alpha/beta fold hydrolase</fullName>
    </submittedName>
</protein>
<keyword evidence="1" id="KW-0732">Signal</keyword>